<protein>
    <submittedName>
        <fullName evidence="1">Uncharacterized protein</fullName>
    </submittedName>
</protein>
<reference evidence="2" key="1">
    <citation type="submission" date="2016-02" db="EMBL/GenBank/DDBJ databases">
        <authorList>
            <person name="Wen L."/>
            <person name="He K."/>
            <person name="Yang H."/>
        </authorList>
    </citation>
    <scope>NUCLEOTIDE SEQUENCE [LARGE SCALE GENOMIC DNA]</scope>
    <source>
        <strain evidence="2">JCM 15929</strain>
    </source>
</reference>
<dbReference type="AlphaFoldDB" id="A0A138AVU9"/>
<dbReference type="OrthoDB" id="4991189at2"/>
<accession>A0A138AVU9</accession>
<sequence length="177" mass="19949">MIDEFLEPSPPENGLFVWADGGGQTTAWQFADDGKALLLTLEHEGFLNVINEEVHVQRGFFDGVPSDLIALIQRDPEATGFFDFSDDEGPVLSASGVFWCDGSRWHVADGLVRYCAENDLSVEDSGFEYCTHPYLFGQDFTADTYYQHMIDLRDWMNESERAALRRRIDAGFAAYGE</sequence>
<name>A0A138AVU9_9ACTN</name>
<gene>
    <name evidence="1" type="ORF">AXK60_01245</name>
</gene>
<dbReference type="EMBL" id="LSRF01000001">
    <property type="protein sequence ID" value="KXP14560.1"/>
    <property type="molecule type" value="Genomic_DNA"/>
</dbReference>
<comment type="caution">
    <text evidence="1">The sequence shown here is derived from an EMBL/GenBank/DDBJ whole genome shotgun (WGS) entry which is preliminary data.</text>
</comment>
<evidence type="ECO:0000313" key="1">
    <source>
        <dbReference type="EMBL" id="KXP14560.1"/>
    </source>
</evidence>
<evidence type="ECO:0000313" key="2">
    <source>
        <dbReference type="Proteomes" id="UP000070258"/>
    </source>
</evidence>
<organism evidence="1 2">
    <name type="scientific">Tsukamurella pseudospumae</name>
    <dbReference type="NCBI Taxonomy" id="239498"/>
    <lineage>
        <taxon>Bacteria</taxon>
        <taxon>Bacillati</taxon>
        <taxon>Actinomycetota</taxon>
        <taxon>Actinomycetes</taxon>
        <taxon>Mycobacteriales</taxon>
        <taxon>Tsukamurellaceae</taxon>
        <taxon>Tsukamurella</taxon>
    </lineage>
</organism>
<dbReference type="Proteomes" id="UP000070258">
    <property type="component" value="Unassembled WGS sequence"/>
</dbReference>
<dbReference type="RefSeq" id="WP_068569174.1">
    <property type="nucleotide sequence ID" value="NZ_LSRF01000001.1"/>
</dbReference>
<proteinExistence type="predicted"/>